<proteinExistence type="predicted"/>
<reference evidence="1" key="2">
    <citation type="submission" date="2020-09" db="EMBL/GenBank/DDBJ databases">
        <authorList>
            <person name="Sun Q."/>
            <person name="Zhou Y."/>
        </authorList>
    </citation>
    <scope>NUCLEOTIDE SEQUENCE</scope>
    <source>
        <strain evidence="1">CGMCC 4.7403</strain>
    </source>
</reference>
<dbReference type="Proteomes" id="UP000603227">
    <property type="component" value="Unassembled WGS sequence"/>
</dbReference>
<dbReference type="AlphaFoldDB" id="A0A919L261"/>
<evidence type="ECO:0000313" key="1">
    <source>
        <dbReference type="EMBL" id="GHH81163.1"/>
    </source>
</evidence>
<gene>
    <name evidence="1" type="ORF">GCM10017771_02300</name>
</gene>
<reference evidence="1" key="1">
    <citation type="journal article" date="2014" name="Int. J. Syst. Evol. Microbiol.">
        <title>Complete genome sequence of Corynebacterium casei LMG S-19264T (=DSM 44701T), isolated from a smear-ripened cheese.</title>
        <authorList>
            <consortium name="US DOE Joint Genome Institute (JGI-PGF)"/>
            <person name="Walter F."/>
            <person name="Albersmeier A."/>
            <person name="Kalinowski J."/>
            <person name="Ruckert C."/>
        </authorList>
    </citation>
    <scope>NUCLEOTIDE SEQUENCE</scope>
    <source>
        <strain evidence="1">CGMCC 4.7403</strain>
    </source>
</reference>
<organism evidence="1 2">
    <name type="scientific">Streptomyces capitiformicae</name>
    <dbReference type="NCBI Taxonomy" id="2014920"/>
    <lineage>
        <taxon>Bacteria</taxon>
        <taxon>Bacillati</taxon>
        <taxon>Actinomycetota</taxon>
        <taxon>Actinomycetes</taxon>
        <taxon>Kitasatosporales</taxon>
        <taxon>Streptomycetaceae</taxon>
        <taxon>Streptomyces</taxon>
    </lineage>
</organism>
<name>A0A919L261_9ACTN</name>
<evidence type="ECO:0000313" key="2">
    <source>
        <dbReference type="Proteomes" id="UP000603227"/>
    </source>
</evidence>
<sequence length="63" mass="6644">MRTESEIDVLVLGGAGVHTIVYPPHRCGLYGVIAGAYACTVPSTRTDSISRTELLARAAELSP</sequence>
<accession>A0A919L261</accession>
<keyword evidence="2" id="KW-1185">Reference proteome</keyword>
<protein>
    <submittedName>
        <fullName evidence="1">Uncharacterized protein</fullName>
    </submittedName>
</protein>
<dbReference type="EMBL" id="BNAT01000001">
    <property type="protein sequence ID" value="GHH81163.1"/>
    <property type="molecule type" value="Genomic_DNA"/>
</dbReference>
<comment type="caution">
    <text evidence="1">The sequence shown here is derived from an EMBL/GenBank/DDBJ whole genome shotgun (WGS) entry which is preliminary data.</text>
</comment>